<name>A0A8S5UHJ5_9CAUD</name>
<keyword evidence="1" id="KW-0472">Membrane</keyword>
<protein>
    <submittedName>
        <fullName evidence="2">Uncharacterized protein</fullName>
    </submittedName>
</protein>
<keyword evidence="1" id="KW-0812">Transmembrane</keyword>
<organism evidence="2">
    <name type="scientific">Siphoviridae sp. ctZd434</name>
    <dbReference type="NCBI Taxonomy" id="2825559"/>
    <lineage>
        <taxon>Viruses</taxon>
        <taxon>Duplodnaviria</taxon>
        <taxon>Heunggongvirae</taxon>
        <taxon>Uroviricota</taxon>
        <taxon>Caudoviricetes</taxon>
    </lineage>
</organism>
<evidence type="ECO:0000313" key="2">
    <source>
        <dbReference type="EMBL" id="DAF93908.1"/>
    </source>
</evidence>
<feature type="transmembrane region" description="Helical" evidence="1">
    <location>
        <begin position="21"/>
        <end position="43"/>
    </location>
</feature>
<evidence type="ECO:0000256" key="1">
    <source>
        <dbReference type="SAM" id="Phobius"/>
    </source>
</evidence>
<accession>A0A8S5UHJ5</accession>
<keyword evidence="1" id="KW-1133">Transmembrane helix</keyword>
<reference evidence="2" key="1">
    <citation type="journal article" date="2021" name="Proc. Natl. Acad. Sci. U.S.A.">
        <title>A Catalog of Tens of Thousands of Viruses from Human Metagenomes Reveals Hidden Associations with Chronic Diseases.</title>
        <authorList>
            <person name="Tisza M.J."/>
            <person name="Buck C.B."/>
        </authorList>
    </citation>
    <scope>NUCLEOTIDE SEQUENCE</scope>
    <source>
        <strain evidence="2">CtZd434</strain>
    </source>
</reference>
<proteinExistence type="predicted"/>
<sequence length="44" mass="5232">MRLTSGGITNKKRYFIEWKNLSANFCVVVLCRVIPLFLCEFFHH</sequence>
<dbReference type="EMBL" id="BK016088">
    <property type="protein sequence ID" value="DAF93908.1"/>
    <property type="molecule type" value="Genomic_DNA"/>
</dbReference>